<name>A0A0R3JWD6_CALMK</name>
<evidence type="ECO:0000256" key="8">
    <source>
        <dbReference type="ARBA" id="ARBA00022909"/>
    </source>
</evidence>
<gene>
    <name evidence="10" type="primary">sulD</name>
    <name evidence="10" type="ORF">ABG79_00053</name>
</gene>
<evidence type="ECO:0000256" key="3">
    <source>
        <dbReference type="ARBA" id="ARBA00013253"/>
    </source>
</evidence>
<dbReference type="RefSeq" id="WP_057975907.1">
    <property type="nucleotide sequence ID" value="NZ_LKHP01000001.1"/>
</dbReference>
<evidence type="ECO:0000313" key="10">
    <source>
        <dbReference type="EMBL" id="KRQ87888.1"/>
    </source>
</evidence>
<proteinExistence type="predicted"/>
<evidence type="ECO:0000256" key="4">
    <source>
        <dbReference type="ARBA" id="ARBA00022679"/>
    </source>
</evidence>
<organism evidence="10 11">
    <name type="scientific">Caloramator mitchellensis</name>
    <dbReference type="NCBI Taxonomy" id="908809"/>
    <lineage>
        <taxon>Bacteria</taxon>
        <taxon>Bacillati</taxon>
        <taxon>Bacillota</taxon>
        <taxon>Clostridia</taxon>
        <taxon>Eubacteriales</taxon>
        <taxon>Clostridiaceae</taxon>
        <taxon>Caloramator</taxon>
    </lineage>
</organism>
<accession>A0A0R3JWD6</accession>
<dbReference type="PANTHER" id="PTHR43071">
    <property type="entry name" value="2-AMINO-4-HYDROXY-6-HYDROXYMETHYLDIHYDROPTERIDINE PYROPHOSPHOKINASE"/>
    <property type="match status" value="1"/>
</dbReference>
<dbReference type="CDD" id="cd00483">
    <property type="entry name" value="HPPK"/>
    <property type="match status" value="1"/>
</dbReference>
<evidence type="ECO:0000313" key="11">
    <source>
        <dbReference type="Proteomes" id="UP000052015"/>
    </source>
</evidence>
<dbReference type="EC" id="2.7.6.3" evidence="3"/>
<dbReference type="InterPro" id="IPR000550">
    <property type="entry name" value="Hppk"/>
</dbReference>
<dbReference type="PANTHER" id="PTHR43071:SF1">
    <property type="entry name" value="2-AMINO-4-HYDROXY-6-HYDROXYMETHYLDIHYDROPTERIDINE PYROPHOSPHOKINASE"/>
    <property type="match status" value="1"/>
</dbReference>
<evidence type="ECO:0000256" key="7">
    <source>
        <dbReference type="ARBA" id="ARBA00022840"/>
    </source>
</evidence>
<dbReference type="Gene3D" id="3.30.70.560">
    <property type="entry name" value="7,8-Dihydro-6-hydroxymethylpterin-pyrophosphokinase HPPK"/>
    <property type="match status" value="1"/>
</dbReference>
<feature type="domain" description="7,8-dihydro-6-hydroxymethylpterin-pyrophosphokinase" evidence="9">
    <location>
        <begin position="87"/>
        <end position="98"/>
    </location>
</feature>
<dbReference type="STRING" id="908809.ABG79_00053"/>
<dbReference type="Proteomes" id="UP000052015">
    <property type="component" value="Unassembled WGS sequence"/>
</dbReference>
<dbReference type="GO" id="GO:0003848">
    <property type="term" value="F:2-amino-4-hydroxy-6-hydroxymethyldihydropteridine diphosphokinase activity"/>
    <property type="evidence" value="ECO:0007669"/>
    <property type="project" value="UniProtKB-EC"/>
</dbReference>
<dbReference type="PROSITE" id="PS00794">
    <property type="entry name" value="HPPK"/>
    <property type="match status" value="1"/>
</dbReference>
<dbReference type="InterPro" id="IPR035907">
    <property type="entry name" value="Hppk_sf"/>
</dbReference>
<protein>
    <recommendedName>
        <fullName evidence="3">2-amino-4-hydroxy-6-hydroxymethyldihydropteridine diphosphokinase</fullName>
        <ecNumber evidence="3">2.7.6.3</ecNumber>
    </recommendedName>
</protein>
<evidence type="ECO:0000256" key="2">
    <source>
        <dbReference type="ARBA" id="ARBA00005051"/>
    </source>
</evidence>
<reference evidence="10 11" key="1">
    <citation type="submission" date="2015-09" db="EMBL/GenBank/DDBJ databases">
        <title>Draft genome sequence of a Caloramator mitchellensis, a moderate thermophile from the Great Artesian Basin of Australia.</title>
        <authorList>
            <person name="Patel B.K."/>
        </authorList>
    </citation>
    <scope>NUCLEOTIDE SEQUENCE [LARGE SCALE GENOMIC DNA]</scope>
    <source>
        <strain evidence="10 11">VF08</strain>
    </source>
</reference>
<dbReference type="UniPathway" id="UPA00077">
    <property type="reaction ID" value="UER00155"/>
</dbReference>
<dbReference type="NCBIfam" id="TIGR01498">
    <property type="entry name" value="folK"/>
    <property type="match status" value="1"/>
</dbReference>
<dbReference type="SUPFAM" id="SSF55083">
    <property type="entry name" value="6-hydroxymethyl-7,8-dihydropterin pyrophosphokinase, HPPK"/>
    <property type="match status" value="1"/>
</dbReference>
<keyword evidence="6" id="KW-0418">Kinase</keyword>
<sequence>MNKVYVAFGTNIGDKTDNIEQALKLMEDRGLKIIKKSSIVSTEPYGYTNQPEFLNGVVEVITDLNPRQVLETLLNIEKDMGRIREFKWGPRNIDLDIIFFNSDVINEEDLKIPHPDMHNREFVLKPLCEIAPELVHPILKKSINQLLDELQ</sequence>
<keyword evidence="7" id="KW-0067">ATP-binding</keyword>
<comment type="catalytic activity">
    <reaction evidence="1">
        <text>6-hydroxymethyl-7,8-dihydropterin + ATP = (7,8-dihydropterin-6-yl)methyl diphosphate + AMP + H(+)</text>
        <dbReference type="Rhea" id="RHEA:11412"/>
        <dbReference type="ChEBI" id="CHEBI:15378"/>
        <dbReference type="ChEBI" id="CHEBI:30616"/>
        <dbReference type="ChEBI" id="CHEBI:44841"/>
        <dbReference type="ChEBI" id="CHEBI:72950"/>
        <dbReference type="ChEBI" id="CHEBI:456215"/>
        <dbReference type="EC" id="2.7.6.3"/>
    </reaction>
</comment>
<keyword evidence="4" id="KW-0808">Transferase</keyword>
<evidence type="ECO:0000256" key="5">
    <source>
        <dbReference type="ARBA" id="ARBA00022741"/>
    </source>
</evidence>
<dbReference type="GO" id="GO:0046656">
    <property type="term" value="P:folic acid biosynthetic process"/>
    <property type="evidence" value="ECO:0007669"/>
    <property type="project" value="UniProtKB-KW"/>
</dbReference>
<keyword evidence="8" id="KW-0289">Folate biosynthesis</keyword>
<evidence type="ECO:0000256" key="1">
    <source>
        <dbReference type="ARBA" id="ARBA00000198"/>
    </source>
</evidence>
<keyword evidence="5" id="KW-0547">Nucleotide-binding</keyword>
<comment type="pathway">
    <text evidence="2">Cofactor biosynthesis; tetrahydrofolate biosynthesis; 2-amino-4-hydroxy-6-hydroxymethyl-7,8-dihydropteridine diphosphate from 7,8-dihydroneopterin triphosphate: step 4/4.</text>
</comment>
<dbReference type="GO" id="GO:0005524">
    <property type="term" value="F:ATP binding"/>
    <property type="evidence" value="ECO:0007669"/>
    <property type="project" value="UniProtKB-KW"/>
</dbReference>
<dbReference type="AlphaFoldDB" id="A0A0R3JWD6"/>
<comment type="caution">
    <text evidence="10">The sequence shown here is derived from an EMBL/GenBank/DDBJ whole genome shotgun (WGS) entry which is preliminary data.</text>
</comment>
<dbReference type="OrthoDB" id="9808041at2"/>
<evidence type="ECO:0000256" key="6">
    <source>
        <dbReference type="ARBA" id="ARBA00022777"/>
    </source>
</evidence>
<dbReference type="GO" id="GO:0046654">
    <property type="term" value="P:tetrahydrofolate biosynthetic process"/>
    <property type="evidence" value="ECO:0007669"/>
    <property type="project" value="UniProtKB-UniPathway"/>
</dbReference>
<dbReference type="EMBL" id="LKHP01000001">
    <property type="protein sequence ID" value="KRQ87888.1"/>
    <property type="molecule type" value="Genomic_DNA"/>
</dbReference>
<dbReference type="Pfam" id="PF01288">
    <property type="entry name" value="HPPK"/>
    <property type="match status" value="1"/>
</dbReference>
<dbReference type="GO" id="GO:0016301">
    <property type="term" value="F:kinase activity"/>
    <property type="evidence" value="ECO:0007669"/>
    <property type="project" value="UniProtKB-KW"/>
</dbReference>
<evidence type="ECO:0000259" key="9">
    <source>
        <dbReference type="PROSITE" id="PS00794"/>
    </source>
</evidence>
<keyword evidence="11" id="KW-1185">Reference proteome</keyword>